<dbReference type="GO" id="GO:0006508">
    <property type="term" value="P:proteolysis"/>
    <property type="evidence" value="ECO:0007669"/>
    <property type="project" value="UniProtKB-KW"/>
</dbReference>
<dbReference type="RefSeq" id="WP_271870460.1">
    <property type="nucleotide sequence ID" value="NZ_JAOTGU010000011.1"/>
</dbReference>
<keyword evidence="5" id="KW-0472">Membrane</keyword>
<keyword evidence="2" id="KW-0378">Hydrolase</keyword>
<evidence type="ECO:0000256" key="5">
    <source>
        <dbReference type="SAM" id="Phobius"/>
    </source>
</evidence>
<feature type="transmembrane region" description="Helical" evidence="5">
    <location>
        <begin position="294"/>
        <end position="315"/>
    </location>
</feature>
<dbReference type="GO" id="GO:0008234">
    <property type="term" value="F:cysteine-type peptidase activity"/>
    <property type="evidence" value="ECO:0007669"/>
    <property type="project" value="UniProtKB-KW"/>
</dbReference>
<evidence type="ECO:0000256" key="2">
    <source>
        <dbReference type="ARBA" id="ARBA00022801"/>
    </source>
</evidence>
<feature type="active site" description="Proton donor/acceptor" evidence="4">
    <location>
        <position position="146"/>
    </location>
</feature>
<dbReference type="Pfam" id="PF04203">
    <property type="entry name" value="Sortase"/>
    <property type="match status" value="1"/>
</dbReference>
<reference evidence="6" key="1">
    <citation type="journal article" date="2022" name="Microorganisms">
        <title>Antibiotic Susceptibility, Resistance Gene Determinants and Corresponding Genomic Regions in Lactobacillus amylovorus Isolates Derived from Wild Boars and Domestic Pigs.</title>
        <authorList>
            <person name="Moravkova M."/>
            <person name="Kostovova I."/>
            <person name="Kavanova K."/>
            <person name="Pechar R."/>
            <person name="Stanek S."/>
            <person name="Brychta A."/>
            <person name="Zeman M."/>
            <person name="Kubasova T."/>
        </authorList>
    </citation>
    <scope>NUCLEOTIDE SEQUENCE</scope>
    <source>
        <strain evidence="6">M356A</strain>
    </source>
</reference>
<keyword evidence="1" id="KW-0645">Protease</keyword>
<dbReference type="AlphaFoldDB" id="A0A9X3W969"/>
<gene>
    <name evidence="6" type="ORF">ODV15_07950</name>
</gene>
<dbReference type="SUPFAM" id="SSF63817">
    <property type="entry name" value="Sortase"/>
    <property type="match status" value="1"/>
</dbReference>
<dbReference type="CDD" id="cd06165">
    <property type="entry name" value="Sortase_A"/>
    <property type="match status" value="1"/>
</dbReference>
<proteinExistence type="predicted"/>
<keyword evidence="5" id="KW-1133">Transmembrane helix</keyword>
<evidence type="ECO:0000256" key="3">
    <source>
        <dbReference type="ARBA" id="ARBA00022807"/>
    </source>
</evidence>
<dbReference type="EMBL" id="JAOTGU010000011">
    <property type="protein sequence ID" value="MDB6262480.1"/>
    <property type="molecule type" value="Genomic_DNA"/>
</dbReference>
<protein>
    <submittedName>
        <fullName evidence="6">Class A sortase</fullName>
    </submittedName>
</protein>
<evidence type="ECO:0000256" key="4">
    <source>
        <dbReference type="PIRSR" id="PIRSR605754-1"/>
    </source>
</evidence>
<feature type="transmembrane region" description="Helical" evidence="5">
    <location>
        <begin position="21"/>
        <end position="46"/>
    </location>
</feature>
<dbReference type="Gene3D" id="2.40.260.10">
    <property type="entry name" value="Sortase"/>
    <property type="match status" value="1"/>
</dbReference>
<keyword evidence="5" id="KW-0812">Transmembrane</keyword>
<sequence length="324" mass="36143">MRRKQRQNNSLRDKLLSTIKALFCGILLYAGCAMLFLGSGIGHSYIVRQNAQYASKTLTIKKADKNKKAKTSYDATKTKSIDAQELWRARQYPASPIGRMSIPVVNIHNPLFAGYGSHNQNLSYGVVTVVQGRTMGGPNNYVLAGHYMGNYGPAILDNLHYMKSGDIIYVTDMHRIYAYQAKKMSYSIKPNQVEVENNEKGKSTITLITCSDFDISKYGYGQHRTVVQGTLIGSVPATKSNLVKTELTDKDNQASTIATPAKKTKTINPVTKKVITVRTPAKTKVYQNVSFNQIAATFTIIWSVVMVIILIKIWIPHRDPEVEE</sequence>
<accession>A0A9X3W969</accession>
<organism evidence="6 7">
    <name type="scientific">Lactobacillus amylovorus</name>
    <dbReference type="NCBI Taxonomy" id="1604"/>
    <lineage>
        <taxon>Bacteria</taxon>
        <taxon>Bacillati</taxon>
        <taxon>Bacillota</taxon>
        <taxon>Bacilli</taxon>
        <taxon>Lactobacillales</taxon>
        <taxon>Lactobacillaceae</taxon>
        <taxon>Lactobacillus</taxon>
    </lineage>
</organism>
<comment type="caution">
    <text evidence="6">The sequence shown here is derived from an EMBL/GenBank/DDBJ whole genome shotgun (WGS) entry which is preliminary data.</text>
</comment>
<reference evidence="6" key="2">
    <citation type="submission" date="2022-10" db="EMBL/GenBank/DDBJ databases">
        <authorList>
            <person name="Kostovova I."/>
            <person name="Moravkova M."/>
            <person name="Pechar R."/>
        </authorList>
    </citation>
    <scope>NUCLEOTIDE SEQUENCE</scope>
    <source>
        <strain evidence="6">M356A</strain>
    </source>
</reference>
<name>A0A9X3W969_LACAM</name>
<keyword evidence="3" id="KW-0788">Thiol protease</keyword>
<dbReference type="NCBIfam" id="TIGR01076">
    <property type="entry name" value="sortase_fam"/>
    <property type="match status" value="1"/>
</dbReference>
<evidence type="ECO:0000313" key="7">
    <source>
        <dbReference type="Proteomes" id="UP001143700"/>
    </source>
</evidence>
<dbReference type="InterPro" id="IPR023365">
    <property type="entry name" value="Sortase_dom-sf"/>
</dbReference>
<dbReference type="Proteomes" id="UP001143700">
    <property type="component" value="Unassembled WGS sequence"/>
</dbReference>
<dbReference type="InterPro" id="IPR005754">
    <property type="entry name" value="Sortase"/>
</dbReference>
<evidence type="ECO:0000256" key="1">
    <source>
        <dbReference type="ARBA" id="ARBA00022670"/>
    </source>
</evidence>
<feature type="active site" description="Acyl-thioester intermediate" evidence="4">
    <location>
        <position position="210"/>
    </location>
</feature>
<evidence type="ECO:0000313" key="6">
    <source>
        <dbReference type="EMBL" id="MDB6262480.1"/>
    </source>
</evidence>
<dbReference type="InterPro" id="IPR042007">
    <property type="entry name" value="Sortase_A"/>
</dbReference>